<feature type="compositionally biased region" description="Polar residues" evidence="1">
    <location>
        <begin position="489"/>
        <end position="504"/>
    </location>
</feature>
<name>A0ABT3ZMP5_9BURK</name>
<keyword evidence="3" id="KW-1185">Reference proteome</keyword>
<protein>
    <submittedName>
        <fullName evidence="2">Uncharacterized protein</fullName>
    </submittedName>
</protein>
<accession>A0ABT3ZMP5</accession>
<evidence type="ECO:0000313" key="2">
    <source>
        <dbReference type="EMBL" id="MCY0387228.1"/>
    </source>
</evidence>
<dbReference type="EMBL" id="JAPMXC010000001">
    <property type="protein sequence ID" value="MCY0387228.1"/>
    <property type="molecule type" value="Genomic_DNA"/>
</dbReference>
<organism evidence="2 3">
    <name type="scientific">Robbsia betulipollinis</name>
    <dbReference type="NCBI Taxonomy" id="2981849"/>
    <lineage>
        <taxon>Bacteria</taxon>
        <taxon>Pseudomonadati</taxon>
        <taxon>Pseudomonadota</taxon>
        <taxon>Betaproteobacteria</taxon>
        <taxon>Burkholderiales</taxon>
        <taxon>Burkholderiaceae</taxon>
        <taxon>Robbsia</taxon>
    </lineage>
</organism>
<dbReference type="Proteomes" id="UP001082899">
    <property type="component" value="Unassembled WGS sequence"/>
</dbReference>
<feature type="region of interest" description="Disordered" evidence="1">
    <location>
        <begin position="574"/>
        <end position="602"/>
    </location>
</feature>
<feature type="region of interest" description="Disordered" evidence="1">
    <location>
        <begin position="202"/>
        <end position="562"/>
    </location>
</feature>
<feature type="compositionally biased region" description="Low complexity" evidence="1">
    <location>
        <begin position="539"/>
        <end position="561"/>
    </location>
</feature>
<feature type="compositionally biased region" description="Low complexity" evidence="1">
    <location>
        <begin position="209"/>
        <end position="249"/>
    </location>
</feature>
<feature type="compositionally biased region" description="Polar residues" evidence="1">
    <location>
        <begin position="512"/>
        <end position="525"/>
    </location>
</feature>
<feature type="compositionally biased region" description="Polar residues" evidence="1">
    <location>
        <begin position="297"/>
        <end position="307"/>
    </location>
</feature>
<dbReference type="RefSeq" id="WP_267846983.1">
    <property type="nucleotide sequence ID" value="NZ_JAPMXC010000001.1"/>
</dbReference>
<reference evidence="2" key="1">
    <citation type="submission" date="2022-11" db="EMBL/GenBank/DDBJ databases">
        <title>Robbsia betulipollinis sp. nov., isolated from pollen of birch (Betula pendula).</title>
        <authorList>
            <person name="Shi H."/>
            <person name="Ambika Manirajan B."/>
            <person name="Ratering S."/>
            <person name="Geissler-Plaum R."/>
            <person name="Schnell S."/>
        </authorList>
    </citation>
    <scope>NUCLEOTIDE SEQUENCE</scope>
    <source>
        <strain evidence="2">Bb-Pol-6</strain>
    </source>
</reference>
<evidence type="ECO:0000256" key="1">
    <source>
        <dbReference type="SAM" id="MobiDB-lite"/>
    </source>
</evidence>
<sequence length="602" mass="63173">MGANQRLTTLLDETEASSATQKYLRKFLYALHLLKVTGLYSPCDANQAEKRTALGHAFIDAINAGAARHARSPGKADEVFSASLDLNSSTGRSGCKVWSKAWAALNEALAQRSGGASDMDHLNAYYEEHVVPRTMLRAQFVYGETTNNAEARLCSGSKQAVWDASRQLLCAPGANPEERGLNLACASELLHMMPEFLRRPENKADAPKEPGTGKAAAAGAPPNGSPSNGNDADMAAAPAAANARAAGSRGADDQDGRDTGVGGSDQNERSAHRSLIGRDFVNKNSNGDQVMIGPTIHMTQLGGTDSNAGLRAGRHGGAHQQASARAEESRLETAATEGAETGDLASDTVNASHTGGHRGRLSSLDENGPGPSDENESRPNVETSTVPRAQAQPQPQASDAPEKSGLLDQLADTMNEAKALHDAGALRRKSDGGDGQGILDRAPRRAPVRSSSEESVFSPNSPAPTSRSAHPSRAEVGGMPPDVRGASSRAASPSETAPRQTPVRSSSEESGFSMNSPTRTYSFTDPSRAEVGGMPFDVSRASSRNASARAPRTSPSPRAWAHQVSVQRPVILTAGLGQQTPSETVRAWQGDRAASLSPERTE</sequence>
<feature type="compositionally biased region" description="Basic and acidic residues" evidence="1">
    <location>
        <begin position="418"/>
        <end position="432"/>
    </location>
</feature>
<evidence type="ECO:0000313" key="3">
    <source>
        <dbReference type="Proteomes" id="UP001082899"/>
    </source>
</evidence>
<feature type="compositionally biased region" description="Low complexity" evidence="1">
    <location>
        <begin position="387"/>
        <end position="399"/>
    </location>
</feature>
<proteinExistence type="predicted"/>
<gene>
    <name evidence="2" type="ORF">OVY01_08275</name>
</gene>
<comment type="caution">
    <text evidence="2">The sequence shown here is derived from an EMBL/GenBank/DDBJ whole genome shotgun (WGS) entry which is preliminary data.</text>
</comment>
<feature type="compositionally biased region" description="Low complexity" evidence="1">
    <location>
        <begin position="448"/>
        <end position="460"/>
    </location>
</feature>